<dbReference type="AlphaFoldDB" id="A0AAW9JAA0"/>
<dbReference type="EMBL" id="WNVG01001003">
    <property type="protein sequence ID" value="MDZ5034864.1"/>
    <property type="molecule type" value="Genomic_DNA"/>
</dbReference>
<accession>A0AAW9JAA0</accession>
<reference evidence="1" key="1">
    <citation type="submission" date="2019-11" db="EMBL/GenBank/DDBJ databases">
        <title>Characterization of Clostridium perfringens isolates from swine manure treated agricultural soils.</title>
        <authorList>
            <person name="Wushke S.T."/>
        </authorList>
    </citation>
    <scope>NUCLEOTIDE SEQUENCE</scope>
    <source>
        <strain evidence="1">X15</strain>
    </source>
</reference>
<organism evidence="1 2">
    <name type="scientific">Clostridium perfringens</name>
    <dbReference type="NCBI Taxonomy" id="1502"/>
    <lineage>
        <taxon>Bacteria</taxon>
        <taxon>Bacillati</taxon>
        <taxon>Bacillota</taxon>
        <taxon>Clostridia</taxon>
        <taxon>Eubacteriales</taxon>
        <taxon>Clostridiaceae</taxon>
        <taxon>Clostridium</taxon>
    </lineage>
</organism>
<dbReference type="Proteomes" id="UP001289066">
    <property type="component" value="Unassembled WGS sequence"/>
</dbReference>
<proteinExistence type="predicted"/>
<gene>
    <name evidence="1" type="primary">yidD</name>
    <name evidence="1" type="ORF">GNF81_19430</name>
</gene>
<sequence length="24" mass="2843">MSCIFLPSCSTYMLNYNDENGRRK</sequence>
<comment type="caution">
    <text evidence="1">The sequence shown here is derived from an EMBL/GenBank/DDBJ whole genome shotgun (WGS) entry which is preliminary data.</text>
</comment>
<evidence type="ECO:0000313" key="2">
    <source>
        <dbReference type="Proteomes" id="UP001289066"/>
    </source>
</evidence>
<evidence type="ECO:0000313" key="1">
    <source>
        <dbReference type="EMBL" id="MDZ5034864.1"/>
    </source>
</evidence>
<protein>
    <submittedName>
        <fullName evidence="1">Membrane protein insertion efficiency factor YidD</fullName>
    </submittedName>
</protein>
<name>A0AAW9JAA0_CLOPF</name>